<dbReference type="Pfam" id="PF13399">
    <property type="entry name" value="LytR_C"/>
    <property type="match status" value="1"/>
</dbReference>
<dbReference type="GO" id="GO:0016746">
    <property type="term" value="F:acyltransferase activity"/>
    <property type="evidence" value="ECO:0007669"/>
    <property type="project" value="UniProtKB-KW"/>
</dbReference>
<evidence type="ECO:0000313" key="3">
    <source>
        <dbReference type="EMBL" id="MBB6073419.1"/>
    </source>
</evidence>
<keyword evidence="4" id="KW-1185">Reference proteome</keyword>
<keyword evidence="1" id="KW-0812">Transmembrane</keyword>
<evidence type="ECO:0000259" key="2">
    <source>
        <dbReference type="Pfam" id="PF13399"/>
    </source>
</evidence>
<sequence length="178" mass="18004">MARSAPRSAAAKGGSGGGRIQVIGLFLLLLLVAVLVGSMVAGLMGGGGELARPVAAADSAAATADPVSATPAQGPRPGARVRVEVLNASGIPGLAAEGRRVLRDRGFDVVFIGNGAGFPPDSSLVLDRVGRMDAAREVADAIGIRRVQPKPDANMYVDATVVLGKDWRAAPESGEAQQ</sequence>
<keyword evidence="3" id="KW-0012">Acyltransferase</keyword>
<keyword evidence="1" id="KW-1133">Transmembrane helix</keyword>
<keyword evidence="3" id="KW-0670">Pyruvate</keyword>
<dbReference type="EMBL" id="JACHIA010000024">
    <property type="protein sequence ID" value="MBB6073419.1"/>
    <property type="molecule type" value="Genomic_DNA"/>
</dbReference>
<keyword evidence="1" id="KW-0472">Membrane</keyword>
<comment type="caution">
    <text evidence="3">The sequence shown here is derived from an EMBL/GenBank/DDBJ whole genome shotgun (WGS) entry which is preliminary data.</text>
</comment>
<protein>
    <submittedName>
        <fullName evidence="3">Pyruvate/2-oxoglutarate dehydrogenase complex dihydrolipoamide acyltransferase (E2) component</fullName>
    </submittedName>
</protein>
<reference evidence="3 4" key="1">
    <citation type="submission" date="2020-08" db="EMBL/GenBank/DDBJ databases">
        <title>Genomic Encyclopedia of Type Strains, Phase IV (KMG-IV): sequencing the most valuable type-strain genomes for metagenomic binning, comparative biology and taxonomic classification.</title>
        <authorList>
            <person name="Goeker M."/>
        </authorList>
    </citation>
    <scope>NUCLEOTIDE SEQUENCE [LARGE SCALE GENOMIC DNA]</scope>
    <source>
        <strain evidence="3 4">DSM 29007</strain>
    </source>
</reference>
<accession>A0A841H6T6</accession>
<evidence type="ECO:0000256" key="1">
    <source>
        <dbReference type="SAM" id="Phobius"/>
    </source>
</evidence>
<dbReference type="AlphaFoldDB" id="A0A841H6T6"/>
<dbReference type="RefSeq" id="WP_170039130.1">
    <property type="nucleotide sequence ID" value="NZ_JABDTL010000002.1"/>
</dbReference>
<feature type="transmembrane region" description="Helical" evidence="1">
    <location>
        <begin position="20"/>
        <end position="43"/>
    </location>
</feature>
<keyword evidence="3" id="KW-0808">Transferase</keyword>
<dbReference type="Gene3D" id="3.30.70.2390">
    <property type="match status" value="1"/>
</dbReference>
<dbReference type="Proteomes" id="UP000582837">
    <property type="component" value="Unassembled WGS sequence"/>
</dbReference>
<name>A0A841H6T6_9BACT</name>
<organism evidence="3 4">
    <name type="scientific">Longimicrobium terrae</name>
    <dbReference type="NCBI Taxonomy" id="1639882"/>
    <lineage>
        <taxon>Bacteria</taxon>
        <taxon>Pseudomonadati</taxon>
        <taxon>Gemmatimonadota</taxon>
        <taxon>Longimicrobiia</taxon>
        <taxon>Longimicrobiales</taxon>
        <taxon>Longimicrobiaceae</taxon>
        <taxon>Longimicrobium</taxon>
    </lineage>
</organism>
<dbReference type="InterPro" id="IPR027381">
    <property type="entry name" value="LytR/CpsA/Psr_C"/>
</dbReference>
<evidence type="ECO:0000313" key="4">
    <source>
        <dbReference type="Proteomes" id="UP000582837"/>
    </source>
</evidence>
<proteinExistence type="predicted"/>
<feature type="domain" description="LytR/CpsA/Psr regulator C-terminal" evidence="2">
    <location>
        <begin position="80"/>
        <end position="167"/>
    </location>
</feature>
<gene>
    <name evidence="3" type="ORF">HNQ61_005086</name>
</gene>